<feature type="domain" description="Peptidase S9 prolyl oligopeptidase catalytic" evidence="1">
    <location>
        <begin position="45"/>
        <end position="98"/>
    </location>
</feature>
<dbReference type="InterPro" id="IPR050585">
    <property type="entry name" value="Xaa-Pro_dipeptidyl-ppase/CocE"/>
</dbReference>
<accession>A0A7J7KJR4</accession>
<dbReference type="InterPro" id="IPR029058">
    <property type="entry name" value="AB_hydrolase_fold"/>
</dbReference>
<dbReference type="Pfam" id="PF00326">
    <property type="entry name" value="Peptidase_S9"/>
    <property type="match status" value="1"/>
</dbReference>
<reference evidence="2" key="1">
    <citation type="submission" date="2020-06" db="EMBL/GenBank/DDBJ databases">
        <title>Draft genome of Bugula neritina, a colonial animal packing powerful symbionts and potential medicines.</title>
        <authorList>
            <person name="Rayko M."/>
        </authorList>
    </citation>
    <scope>NUCLEOTIDE SEQUENCE [LARGE SCALE GENOMIC DNA]</scope>
    <source>
        <strain evidence="2">Kwan_BN1</strain>
    </source>
</reference>
<organism evidence="2 3">
    <name type="scientific">Bugula neritina</name>
    <name type="common">Brown bryozoan</name>
    <name type="synonym">Sertularia neritina</name>
    <dbReference type="NCBI Taxonomy" id="10212"/>
    <lineage>
        <taxon>Eukaryota</taxon>
        <taxon>Metazoa</taxon>
        <taxon>Spiralia</taxon>
        <taxon>Lophotrochozoa</taxon>
        <taxon>Bryozoa</taxon>
        <taxon>Gymnolaemata</taxon>
        <taxon>Cheilostomatida</taxon>
        <taxon>Flustrina</taxon>
        <taxon>Buguloidea</taxon>
        <taxon>Bugulidae</taxon>
        <taxon>Bugula</taxon>
    </lineage>
</organism>
<evidence type="ECO:0000259" key="1">
    <source>
        <dbReference type="Pfam" id="PF00326"/>
    </source>
</evidence>
<dbReference type="Proteomes" id="UP000593567">
    <property type="component" value="Unassembled WGS sequence"/>
</dbReference>
<protein>
    <recommendedName>
        <fullName evidence="1">Peptidase S9 prolyl oligopeptidase catalytic domain-containing protein</fullName>
    </recommendedName>
</protein>
<comment type="caution">
    <text evidence="2">The sequence shown here is derived from an EMBL/GenBank/DDBJ whole genome shotgun (WGS) entry which is preliminary data.</text>
</comment>
<gene>
    <name evidence="2" type="ORF">EB796_002867</name>
</gene>
<dbReference type="AlphaFoldDB" id="A0A7J7KJR4"/>
<keyword evidence="3" id="KW-1185">Reference proteome</keyword>
<dbReference type="PANTHER" id="PTHR43056">
    <property type="entry name" value="PEPTIDASE S9 PROLYL OLIGOPEPTIDASE"/>
    <property type="match status" value="1"/>
</dbReference>
<name>A0A7J7KJR4_BUGNE</name>
<dbReference type="PANTHER" id="PTHR43056:SF5">
    <property type="entry name" value="PEPTIDASE S9 PROLYL OLIGOPEPTIDASE CATALYTIC DOMAIN-CONTAINING PROTEIN"/>
    <property type="match status" value="1"/>
</dbReference>
<sequence length="130" mass="15159">MKEFILSKEIFIFRDLLFTMLMDSILQSYSSRVLRIRYSPIIISCAPNQAQMMFDSVEKKGIPCSLVMFEGEQHGFRKSENIWTALDGELYFYSKILKFEADLPDGISISSYFEFLPMLVVDFHKQLCLS</sequence>
<evidence type="ECO:0000313" key="2">
    <source>
        <dbReference type="EMBL" id="KAF6038829.1"/>
    </source>
</evidence>
<dbReference type="SUPFAM" id="SSF53474">
    <property type="entry name" value="alpha/beta-Hydrolases"/>
    <property type="match status" value="1"/>
</dbReference>
<dbReference type="EMBL" id="VXIV02000344">
    <property type="protein sequence ID" value="KAF6038829.1"/>
    <property type="molecule type" value="Genomic_DNA"/>
</dbReference>
<dbReference type="OrthoDB" id="416344at2759"/>
<proteinExistence type="predicted"/>
<dbReference type="GO" id="GO:0006508">
    <property type="term" value="P:proteolysis"/>
    <property type="evidence" value="ECO:0007669"/>
    <property type="project" value="InterPro"/>
</dbReference>
<dbReference type="Gene3D" id="3.40.50.1820">
    <property type="entry name" value="alpha/beta hydrolase"/>
    <property type="match status" value="1"/>
</dbReference>
<dbReference type="GO" id="GO:0008236">
    <property type="term" value="F:serine-type peptidase activity"/>
    <property type="evidence" value="ECO:0007669"/>
    <property type="project" value="InterPro"/>
</dbReference>
<evidence type="ECO:0000313" key="3">
    <source>
        <dbReference type="Proteomes" id="UP000593567"/>
    </source>
</evidence>
<dbReference type="InterPro" id="IPR001375">
    <property type="entry name" value="Peptidase_S9_cat"/>
</dbReference>